<sequence>MLSRIASKKISKQIGLNKKIARQSSSINKVIQDLLETSSKEESDLRVSQFAKNLDYLREKHEERSKIINQYLHRMRAASINSNIPLKEILRQFISSTRLGFDQKMTSETLFYLSATLNSLGPNPNHYFDYNLELLKDSWRFDDLVGDFRYGLKSGVEFSPERIAQGLRSLKKLGYSNSRITREAIQKIHRMLTKNDDQFNIDTENIIDNNPSIHKPLYYMRSPLDAKQIVENPEFQKFLKATIQKQEQELNKLNQKKNLQKDEDAQTITLRNELNEEEQEILDEIEIISKKINKSIQKSALAMKKTIESVIQIRRHYLRMIESQEKVQSVNLTPQLNLDLLNLEESMVEAGLISINEVKNPQLIIDTNQNRESIAQIVSNLIVEQNESFLPYFDNLIQSKPQLLQEIDSDRSLPEINVQFFANYTHSQFAEALLAVTEYSNSKLSEFKGQTFLNEKWADFFPQVDEADRLFFVQFLDSQKLFIEVSEVVLEQTKNEKDVNALGKYAAAFGNIGLIGVSKELVKRITSLEGMSTQTGICILRVCSEFPEEFSQLSENIIQILEKSSDITASQAIDLVYYEIALNKVSEASLNILKQQSKHILDENPRLNYVSQYLKLQGVDLGYNASGASIFENNLFQKNPIKDKLVELIGKAENLSHTGLGDYKPDFMCLERNEQGEIVQKAIFITPAEYSYFDIAKPAVEYTLLSKYLSHKVKNMVFEFIPITKFIDVNHQDHMITIKRDNQLFIELFDKAHHNIYSNLNNDLLVIGENLIDEEYNILKSKIKQIFRLSGGRRYLQLSVSDLMQVKYSLFSMAEDFNTVLSETSQQNLNQLCQKHFNQDFVSLLKSHSKLNFSVKNTQEEMEFFLKQKWVGKRLSIDLLPKGNEKYNQSDAFFDHLYISSENYYEYPEWQELLTQEYGVSNIAQINPTNFLAHQVSDVCNQTNTAYIIPKKKEVRSQIRPLDQRIVTSKQDRANYSLTWEQDYFTQGTNGELVYRGENHKISEGTKYIANLLNFKWELKKAFSSQERLDFLHKLNLTDKLIENHLHTSQNHQPKHAHFAQRDPKKYFEYLQNKTPSSLYCQEYLEFFTRKVDQKNKIIQLSKLHFTKIKEIYKSYQKGYISRQQFDQQKEGIQKDLLKTLRQYDAANNSLDSLLQNETIRYIDVQFDAESLLKDKSYVRYNLENDRDYLACKKDLNQTLNLKRIRAEEKLIKAKILSKISAEQTLTSLEQQYLEKWNSGEITLPKEPTFLTYKELDNSDVQLLNSLKFSDLVSFDKMQVNDLVVEFSSLFEQAIINNADVHLKGKNALKEWGISPEWISKSATNSMNNYLIALSETQAWKDGQKLKEHEKENVCSMLRLLQEQSYQDKIFTANENVLRKEALDVFNQSENRFSIFMKWLESREQEGFSISSDNTEHVLKLWENIFEKSYENTTQEELHLFTHNLVQRLYVLSKYPPSAFGSFLSKLLLHPKLHIIDKNILICGIDAFKFNAYLSSKELIDFSRNVRAAHTPQDLAALTRANVFASENILQKISKLVKN</sequence>
<keyword evidence="3" id="KW-1185">Reference proteome</keyword>
<dbReference type="EMDB" id="EMD-11032"/>
<dbReference type="PDB" id="6Z1P">
    <property type="method" value="EM"/>
    <property type="resolution" value="3.70 A"/>
    <property type="chains" value="BJ=1-1539"/>
</dbReference>
<gene>
    <name evidence="2" type="ORF">TTHERM_00145010</name>
</gene>
<name>I7M7B1_TETTS</name>
<dbReference type="InParanoid" id="I7M7B1"/>
<dbReference type="OrthoDB" id="10540848at2759"/>
<dbReference type="Proteomes" id="UP000009168">
    <property type="component" value="Unassembled WGS sequence"/>
</dbReference>
<protein>
    <submittedName>
        <fullName evidence="2">Uncharacterized protein</fullName>
    </submittedName>
</protein>
<evidence type="ECO:0007829" key="4">
    <source>
        <dbReference type="PDB" id="6Z1P"/>
    </source>
</evidence>
<feature type="coiled-coil region" evidence="1">
    <location>
        <begin position="236"/>
        <end position="291"/>
    </location>
</feature>
<dbReference type="EMBL" id="GG662793">
    <property type="protein sequence ID" value="EAR90896.2"/>
    <property type="molecule type" value="Genomic_DNA"/>
</dbReference>
<keyword evidence="1" id="KW-0175">Coiled coil</keyword>
<dbReference type="eggNOG" id="ENOG502SUV4">
    <property type="taxonomic scope" value="Eukaryota"/>
</dbReference>
<keyword evidence="4" id="KW-0002">3D-structure</keyword>
<dbReference type="GeneID" id="7827769"/>
<evidence type="ECO:0000313" key="3">
    <source>
        <dbReference type="Proteomes" id="UP000009168"/>
    </source>
</evidence>
<reference evidence="3" key="1">
    <citation type="journal article" date="2006" name="PLoS Biol.">
        <title>Macronuclear genome sequence of the ciliate Tetrahymena thermophila, a model eukaryote.</title>
        <authorList>
            <person name="Eisen J.A."/>
            <person name="Coyne R.S."/>
            <person name="Wu M."/>
            <person name="Wu D."/>
            <person name="Thiagarajan M."/>
            <person name="Wortman J.R."/>
            <person name="Badger J.H."/>
            <person name="Ren Q."/>
            <person name="Amedeo P."/>
            <person name="Jones K.M."/>
            <person name="Tallon L.J."/>
            <person name="Delcher A.L."/>
            <person name="Salzberg S.L."/>
            <person name="Silva J.C."/>
            <person name="Haas B.J."/>
            <person name="Majoros W.H."/>
            <person name="Farzad M."/>
            <person name="Carlton J.M."/>
            <person name="Smith R.K. Jr."/>
            <person name="Garg J."/>
            <person name="Pearlman R.E."/>
            <person name="Karrer K.M."/>
            <person name="Sun L."/>
            <person name="Manning G."/>
            <person name="Elde N.C."/>
            <person name="Turkewitz A.P."/>
            <person name="Asai D.J."/>
            <person name="Wilkes D.E."/>
            <person name="Wang Y."/>
            <person name="Cai H."/>
            <person name="Collins K."/>
            <person name="Stewart B.A."/>
            <person name="Lee S.R."/>
            <person name="Wilamowska K."/>
            <person name="Weinberg Z."/>
            <person name="Ruzzo W.L."/>
            <person name="Wloga D."/>
            <person name="Gaertig J."/>
            <person name="Frankel J."/>
            <person name="Tsao C.-C."/>
            <person name="Gorovsky M.A."/>
            <person name="Keeling P.J."/>
            <person name="Waller R.F."/>
            <person name="Patron N.J."/>
            <person name="Cherry J.M."/>
            <person name="Stover N.A."/>
            <person name="Krieger C.J."/>
            <person name="del Toro C."/>
            <person name="Ryder H.F."/>
            <person name="Williamson S.C."/>
            <person name="Barbeau R.A."/>
            <person name="Hamilton E.P."/>
            <person name="Orias E."/>
        </authorList>
    </citation>
    <scope>NUCLEOTIDE SEQUENCE [LARGE SCALE GENOMIC DNA]</scope>
    <source>
        <strain evidence="3">SB210</strain>
    </source>
</reference>
<dbReference type="KEGG" id="tet:TTHERM_00145010"/>
<dbReference type="STRING" id="312017.I7M7B1"/>
<proteinExistence type="evidence at protein level"/>
<organism evidence="2 3">
    <name type="scientific">Tetrahymena thermophila (strain SB210)</name>
    <dbReference type="NCBI Taxonomy" id="312017"/>
    <lineage>
        <taxon>Eukaryota</taxon>
        <taxon>Sar</taxon>
        <taxon>Alveolata</taxon>
        <taxon>Ciliophora</taxon>
        <taxon>Intramacronucleata</taxon>
        <taxon>Oligohymenophorea</taxon>
        <taxon>Hymenostomatida</taxon>
        <taxon>Tetrahymenina</taxon>
        <taxon>Tetrahymenidae</taxon>
        <taxon>Tetrahymena</taxon>
    </lineage>
</organism>
<dbReference type="RefSeq" id="XP_001011141.2">
    <property type="nucleotide sequence ID" value="XM_001011141.2"/>
</dbReference>
<evidence type="ECO:0000256" key="1">
    <source>
        <dbReference type="SAM" id="Coils"/>
    </source>
</evidence>
<evidence type="ECO:0000313" key="2">
    <source>
        <dbReference type="EMBL" id="EAR90896.2"/>
    </source>
</evidence>
<reference evidence="4" key="2">
    <citation type="journal article" date="2020" name="Elife">
        <title>Ciliate mitoribosome illuminates evolutionary steps of mitochondrial translation.</title>
        <authorList>
            <person name="Tobiasson V."/>
            <person name="Amunts A."/>
        </authorList>
    </citation>
    <scope>STRUCTURE BY ELECTRON MICROSCOPY (3.70 ANGSTROMS)</scope>
</reference>
<accession>I7M7B1</accession>